<gene>
    <name evidence="8" type="ORF">LY90DRAFT_701766</name>
</gene>
<feature type="transmembrane region" description="Helical" evidence="6">
    <location>
        <begin position="84"/>
        <end position="105"/>
    </location>
</feature>
<evidence type="ECO:0000256" key="2">
    <source>
        <dbReference type="ARBA" id="ARBA00022692"/>
    </source>
</evidence>
<comment type="subcellular location">
    <subcellularLocation>
        <location evidence="1">Membrane</location>
        <topology evidence="1">Multi-pass membrane protein</topology>
    </subcellularLocation>
</comment>
<dbReference type="GO" id="GO:0006676">
    <property type="term" value="P:mannosyl diphosphorylinositol ceramide metabolic process"/>
    <property type="evidence" value="ECO:0007669"/>
    <property type="project" value="TreeGrafter"/>
</dbReference>
<keyword evidence="3 6" id="KW-1133">Transmembrane helix</keyword>
<name>A0A1Y2DBZ3_9FUNG</name>
<proteinExistence type="predicted"/>
<evidence type="ECO:0000256" key="4">
    <source>
        <dbReference type="ARBA" id="ARBA00023136"/>
    </source>
</evidence>
<evidence type="ECO:0000259" key="7">
    <source>
        <dbReference type="SMART" id="SM00014"/>
    </source>
</evidence>
<feature type="domain" description="Phosphatidic acid phosphatase type 2/haloperoxidase" evidence="7">
    <location>
        <begin position="110"/>
        <end position="248"/>
    </location>
</feature>
<dbReference type="InterPro" id="IPR026841">
    <property type="entry name" value="Aur1/Ipt1"/>
</dbReference>
<keyword evidence="2 6" id="KW-0812">Transmembrane</keyword>
<dbReference type="SMART" id="SM00014">
    <property type="entry name" value="acidPPc"/>
    <property type="match status" value="1"/>
</dbReference>
<dbReference type="InterPro" id="IPR052185">
    <property type="entry name" value="IPC_Synthase-Related"/>
</dbReference>
<dbReference type="PANTHER" id="PTHR31310:SF8">
    <property type="entry name" value="INOSITOLPHOSPHOTRANSFERASE 1"/>
    <property type="match status" value="1"/>
</dbReference>
<dbReference type="GO" id="GO:0070916">
    <property type="term" value="C:inositol phosphoceramide synthase complex"/>
    <property type="evidence" value="ECO:0007669"/>
    <property type="project" value="TreeGrafter"/>
</dbReference>
<feature type="transmembrane region" description="Helical" evidence="6">
    <location>
        <begin position="112"/>
        <end position="132"/>
    </location>
</feature>
<dbReference type="GO" id="GO:0030148">
    <property type="term" value="P:sphingolipid biosynthetic process"/>
    <property type="evidence" value="ECO:0007669"/>
    <property type="project" value="TreeGrafter"/>
</dbReference>
<evidence type="ECO:0000256" key="5">
    <source>
        <dbReference type="SAM" id="MobiDB-lite"/>
    </source>
</evidence>
<dbReference type="Pfam" id="PF14378">
    <property type="entry name" value="PAP2_3"/>
    <property type="match status" value="1"/>
</dbReference>
<evidence type="ECO:0000313" key="9">
    <source>
        <dbReference type="Proteomes" id="UP000193920"/>
    </source>
</evidence>
<accession>A0A1Y2DBZ3</accession>
<keyword evidence="9" id="KW-1185">Reference proteome</keyword>
<evidence type="ECO:0000256" key="6">
    <source>
        <dbReference type="SAM" id="Phobius"/>
    </source>
</evidence>
<dbReference type="Gene3D" id="1.20.144.10">
    <property type="entry name" value="Phosphatidic acid phosphatase type 2/haloperoxidase"/>
    <property type="match status" value="1"/>
</dbReference>
<sequence>MAKAILTLAVIVINFCFKEIRGIAITFTPIIIWVLLFSTAKDIPMDWRRPIDVESLVNLEKKFGSVSFKFYNKNENILLDLLAWLPYGIVHYVTPFLVGIYLIIFYKPGYTFAYLFFFGIMNAAGVLTQLAWPTSPPWYYKKYGTNPANYGMHGDPAGLKKIDEIFHVDLYYTTFTGNPLPWGAWPSLHSAFAVYSATFLTYLYPKYFLLYYFYVGWIWWATMYLGHHYFVDLLGGFVYAIVCVFFSIIYLMITKPHHKDYAELKSIMIQDNSIELTTNIQSIHKNNNRGYNVISLNGINSIDSDQKNLEGSTIINGSIIVKGDENDGEKEEDKEDASLSFKGFLTPKKANKNYQALPKDQMSVLSNVDRDEDENENEVPSNNLPPSSSSSSTIIHSTDITNAKLV</sequence>
<feature type="transmembrane region" description="Helical" evidence="6">
    <location>
        <begin position="236"/>
        <end position="253"/>
    </location>
</feature>
<dbReference type="PANTHER" id="PTHR31310">
    <property type="match status" value="1"/>
</dbReference>
<dbReference type="GO" id="GO:0016020">
    <property type="term" value="C:membrane"/>
    <property type="evidence" value="ECO:0007669"/>
    <property type="project" value="UniProtKB-SubCell"/>
</dbReference>
<reference evidence="8 9" key="1">
    <citation type="submission" date="2016-08" db="EMBL/GenBank/DDBJ databases">
        <title>A Parts List for Fungal Cellulosomes Revealed by Comparative Genomics.</title>
        <authorList>
            <consortium name="DOE Joint Genome Institute"/>
            <person name="Haitjema C.H."/>
            <person name="Gilmore S.P."/>
            <person name="Henske J.K."/>
            <person name="Solomon K.V."/>
            <person name="De Groot R."/>
            <person name="Kuo A."/>
            <person name="Mondo S.J."/>
            <person name="Salamov A.A."/>
            <person name="Labutti K."/>
            <person name="Zhao Z."/>
            <person name="Chiniquy J."/>
            <person name="Barry K."/>
            <person name="Brewer H.M."/>
            <person name="Purvine S.O."/>
            <person name="Wright A.T."/>
            <person name="Boxma B."/>
            <person name="Van Alen T."/>
            <person name="Hackstein J.H."/>
            <person name="Baker S.E."/>
            <person name="Grigoriev I.V."/>
            <person name="O'Malley M.A."/>
        </authorList>
    </citation>
    <scope>NUCLEOTIDE SEQUENCE [LARGE SCALE GENOMIC DNA]</scope>
    <source>
        <strain evidence="8 9">G1</strain>
    </source>
</reference>
<evidence type="ECO:0000313" key="8">
    <source>
        <dbReference type="EMBL" id="ORY56779.1"/>
    </source>
</evidence>
<dbReference type="EMBL" id="MCOG01000072">
    <property type="protein sequence ID" value="ORY56779.1"/>
    <property type="molecule type" value="Genomic_DNA"/>
</dbReference>
<organism evidence="8 9">
    <name type="scientific">Neocallimastix californiae</name>
    <dbReference type="NCBI Taxonomy" id="1754190"/>
    <lineage>
        <taxon>Eukaryota</taxon>
        <taxon>Fungi</taxon>
        <taxon>Fungi incertae sedis</taxon>
        <taxon>Chytridiomycota</taxon>
        <taxon>Chytridiomycota incertae sedis</taxon>
        <taxon>Neocallimastigomycetes</taxon>
        <taxon>Neocallimastigales</taxon>
        <taxon>Neocallimastigaceae</taxon>
        <taxon>Neocallimastix</taxon>
    </lineage>
</organism>
<feature type="compositionally biased region" description="Low complexity" evidence="5">
    <location>
        <begin position="378"/>
        <end position="406"/>
    </location>
</feature>
<comment type="caution">
    <text evidence="8">The sequence shown here is derived from an EMBL/GenBank/DDBJ whole genome shotgun (WGS) entry which is preliminary data.</text>
</comment>
<feature type="transmembrane region" description="Helical" evidence="6">
    <location>
        <begin position="211"/>
        <end position="230"/>
    </location>
</feature>
<dbReference type="InterPro" id="IPR000326">
    <property type="entry name" value="PAP2/HPO"/>
</dbReference>
<dbReference type="CDD" id="cd03386">
    <property type="entry name" value="PAP2_Aur1_like"/>
    <property type="match status" value="1"/>
</dbReference>
<dbReference type="STRING" id="1754190.A0A1Y2DBZ3"/>
<dbReference type="AlphaFoldDB" id="A0A1Y2DBZ3"/>
<feature type="region of interest" description="Disordered" evidence="5">
    <location>
        <begin position="355"/>
        <end position="406"/>
    </location>
</feature>
<feature type="transmembrane region" description="Helical" evidence="6">
    <location>
        <begin position="20"/>
        <end position="40"/>
    </location>
</feature>
<dbReference type="InterPro" id="IPR036938">
    <property type="entry name" value="PAP2/HPO_sf"/>
</dbReference>
<dbReference type="SUPFAM" id="SSF48317">
    <property type="entry name" value="Acid phosphatase/Vanadium-dependent haloperoxidase"/>
    <property type="match status" value="1"/>
</dbReference>
<evidence type="ECO:0000256" key="3">
    <source>
        <dbReference type="ARBA" id="ARBA00022989"/>
    </source>
</evidence>
<protein>
    <submittedName>
        <fullName evidence="8">PAP2-domain-containing protein</fullName>
    </submittedName>
</protein>
<dbReference type="Proteomes" id="UP000193920">
    <property type="component" value="Unassembled WGS sequence"/>
</dbReference>
<dbReference type="OrthoDB" id="5784at2759"/>
<evidence type="ECO:0000256" key="1">
    <source>
        <dbReference type="ARBA" id="ARBA00004141"/>
    </source>
</evidence>
<keyword evidence="4 6" id="KW-0472">Membrane</keyword>
<feature type="transmembrane region" description="Helical" evidence="6">
    <location>
        <begin position="184"/>
        <end position="204"/>
    </location>
</feature>